<name>A0A1I8ANE0_9BILA</name>
<dbReference type="PANTHER" id="PTHR10127:SF831">
    <property type="entry name" value="ZINC METALLOPROTEINASE NAS-37"/>
    <property type="match status" value="1"/>
</dbReference>
<evidence type="ECO:0000256" key="1">
    <source>
        <dbReference type="PROSITE-ProRule" id="PRU01211"/>
    </source>
</evidence>
<dbReference type="WBParaSite" id="L893_g7386.t1">
    <property type="protein sequence ID" value="L893_g7386.t1"/>
    <property type="gene ID" value="L893_g7386"/>
</dbReference>
<protein>
    <submittedName>
        <fullName evidence="4">Peptidase M12A domain-containing protein</fullName>
    </submittedName>
</protein>
<dbReference type="Proteomes" id="UP000095287">
    <property type="component" value="Unplaced"/>
</dbReference>
<dbReference type="SUPFAM" id="SSF55486">
    <property type="entry name" value="Metalloproteases ('zincins'), catalytic domain"/>
    <property type="match status" value="1"/>
</dbReference>
<proteinExistence type="predicted"/>
<reference evidence="4" key="1">
    <citation type="submission" date="2016-11" db="UniProtKB">
        <authorList>
            <consortium name="WormBaseParasite"/>
        </authorList>
    </citation>
    <scope>IDENTIFICATION</scope>
</reference>
<dbReference type="Pfam" id="PF01400">
    <property type="entry name" value="Astacin"/>
    <property type="match status" value="1"/>
</dbReference>
<keyword evidence="3" id="KW-1185">Reference proteome</keyword>
<dbReference type="GO" id="GO:0006508">
    <property type="term" value="P:proteolysis"/>
    <property type="evidence" value="ECO:0007669"/>
    <property type="project" value="InterPro"/>
</dbReference>
<dbReference type="InterPro" id="IPR001506">
    <property type="entry name" value="Peptidase_M12A"/>
</dbReference>
<accession>A0A1I8ANE0</accession>
<dbReference type="Gene3D" id="3.40.390.10">
    <property type="entry name" value="Collagenase (Catalytic Domain)"/>
    <property type="match status" value="2"/>
</dbReference>
<sequence>MRDSNYQQTIGQRRGLSFKDAKMINLRYCTQSCGTVGNFEKRSALTSDNMDQPYDQGSIMHYGSRAFSLDYNR</sequence>
<dbReference type="PANTHER" id="PTHR10127">
    <property type="entry name" value="DISCOIDIN, CUB, EGF, LAMININ , AND ZINC METALLOPROTEASE DOMAIN CONTAINING"/>
    <property type="match status" value="1"/>
</dbReference>
<feature type="domain" description="Peptidase M12A" evidence="2">
    <location>
        <begin position="1"/>
        <end position="30"/>
    </location>
</feature>
<dbReference type="AlphaFoldDB" id="A0A1I8ANE0"/>
<dbReference type="GO" id="GO:0004222">
    <property type="term" value="F:metalloendopeptidase activity"/>
    <property type="evidence" value="ECO:0007669"/>
    <property type="project" value="InterPro"/>
</dbReference>
<evidence type="ECO:0000313" key="3">
    <source>
        <dbReference type="Proteomes" id="UP000095287"/>
    </source>
</evidence>
<dbReference type="PROSITE" id="PS51864">
    <property type="entry name" value="ASTACIN"/>
    <property type="match status" value="1"/>
</dbReference>
<evidence type="ECO:0000259" key="2">
    <source>
        <dbReference type="PROSITE" id="PS51864"/>
    </source>
</evidence>
<evidence type="ECO:0000313" key="4">
    <source>
        <dbReference type="WBParaSite" id="L893_g7386.t1"/>
    </source>
</evidence>
<dbReference type="InterPro" id="IPR024079">
    <property type="entry name" value="MetalloPept_cat_dom_sf"/>
</dbReference>
<organism evidence="3 4">
    <name type="scientific">Steinernema glaseri</name>
    <dbReference type="NCBI Taxonomy" id="37863"/>
    <lineage>
        <taxon>Eukaryota</taxon>
        <taxon>Metazoa</taxon>
        <taxon>Ecdysozoa</taxon>
        <taxon>Nematoda</taxon>
        <taxon>Chromadorea</taxon>
        <taxon>Rhabditida</taxon>
        <taxon>Tylenchina</taxon>
        <taxon>Panagrolaimomorpha</taxon>
        <taxon>Strongyloidoidea</taxon>
        <taxon>Steinernematidae</taxon>
        <taxon>Steinernema</taxon>
    </lineage>
</organism>
<comment type="caution">
    <text evidence="1">Lacks conserved residue(s) required for the propagation of feature annotation.</text>
</comment>